<dbReference type="Proteomes" id="UP000004968">
    <property type="component" value="Unassembled WGS sequence"/>
</dbReference>
<reference evidence="1 2" key="1">
    <citation type="submission" date="2010-01" db="EMBL/GenBank/DDBJ databases">
        <authorList>
            <person name="Weinstock G."/>
            <person name="Sodergren E."/>
            <person name="Clifton S."/>
            <person name="Fulton L."/>
            <person name="Fulton B."/>
            <person name="Courtney L."/>
            <person name="Fronick C."/>
            <person name="Harrison M."/>
            <person name="Strong C."/>
            <person name="Farmer C."/>
            <person name="Delahaunty K."/>
            <person name="Markovic C."/>
            <person name="Hall O."/>
            <person name="Minx P."/>
            <person name="Tomlinson C."/>
            <person name="Mitreva M."/>
            <person name="Nelson J."/>
            <person name="Hou S."/>
            <person name="Wollam A."/>
            <person name="Pepin K.H."/>
            <person name="Johnson M."/>
            <person name="Bhonagiri V."/>
            <person name="Nash W.E."/>
            <person name="Warren W."/>
            <person name="Chinwalla A."/>
            <person name="Mardis E.R."/>
            <person name="Wilson R.K."/>
        </authorList>
    </citation>
    <scope>NUCLEOTIDE SEQUENCE [LARGE SCALE GENOMIC DNA]</scope>
    <source>
        <strain evidence="1 2">DSM 13479</strain>
    </source>
</reference>
<sequence>MSQSYSPGILLFVLLTFTEKYPYYLSVTIPILTDHLKVFKIHYCK</sequence>
<evidence type="ECO:0000313" key="1">
    <source>
        <dbReference type="EMBL" id="EFC99480.1"/>
    </source>
</evidence>
<dbReference type="EMBL" id="ACIO01000177">
    <property type="protein sequence ID" value="EFC99480.1"/>
    <property type="molecule type" value="Genomic_DNA"/>
</dbReference>
<protein>
    <submittedName>
        <fullName evidence="1">Uncharacterized protein</fullName>
    </submittedName>
</protein>
<evidence type="ECO:0000313" key="2">
    <source>
        <dbReference type="Proteomes" id="UP000004968"/>
    </source>
</evidence>
<gene>
    <name evidence="1" type="ORF">CLOSTHATH_02305</name>
</gene>
<dbReference type="HOGENOM" id="CLU_3200752_0_0_9"/>
<accession>D3AFC1</accession>
<proteinExistence type="predicted"/>
<dbReference type="AlphaFoldDB" id="D3AFC1"/>
<organism evidence="1 2">
    <name type="scientific">Hungatella hathewayi DSM 13479</name>
    <dbReference type="NCBI Taxonomy" id="566550"/>
    <lineage>
        <taxon>Bacteria</taxon>
        <taxon>Bacillati</taxon>
        <taxon>Bacillota</taxon>
        <taxon>Clostridia</taxon>
        <taxon>Lachnospirales</taxon>
        <taxon>Lachnospiraceae</taxon>
        <taxon>Hungatella</taxon>
    </lineage>
</organism>
<name>D3AFC1_9FIRM</name>
<comment type="caution">
    <text evidence="1">The sequence shown here is derived from an EMBL/GenBank/DDBJ whole genome shotgun (WGS) entry which is preliminary data.</text>
</comment>